<keyword evidence="7 9" id="KW-0862">Zinc</keyword>
<dbReference type="FunFam" id="3.40.390.10:FF:000006">
    <property type="entry name" value="Thimet oligopeptidase 1"/>
    <property type="match status" value="1"/>
</dbReference>
<evidence type="ECO:0000313" key="11">
    <source>
        <dbReference type="EMBL" id="KJE96939.1"/>
    </source>
</evidence>
<dbReference type="Gene3D" id="3.40.390.10">
    <property type="entry name" value="Collagenase (Catalytic Domain)"/>
    <property type="match status" value="1"/>
</dbReference>
<dbReference type="OMA" id="KNFQSAM"/>
<evidence type="ECO:0000256" key="6">
    <source>
        <dbReference type="ARBA" id="ARBA00022801"/>
    </source>
</evidence>
<evidence type="ECO:0000256" key="9">
    <source>
        <dbReference type="RuleBase" id="RU003435"/>
    </source>
</evidence>
<keyword evidence="6 9" id="KW-0378">Hydrolase</keyword>
<dbReference type="GO" id="GO:0006508">
    <property type="term" value="P:proteolysis"/>
    <property type="evidence" value="ECO:0007669"/>
    <property type="project" value="UniProtKB-KW"/>
</dbReference>
<dbReference type="EMBL" id="KE346372">
    <property type="protein sequence ID" value="KJE96939.1"/>
    <property type="molecule type" value="Genomic_DNA"/>
</dbReference>
<reference evidence="12" key="1">
    <citation type="submission" date="2011-02" db="EMBL/GenBank/DDBJ databases">
        <title>The Genome Sequence of Capsaspora owczarzaki ATCC 30864.</title>
        <authorList>
            <person name="Russ C."/>
            <person name="Cuomo C."/>
            <person name="Burger G."/>
            <person name="Gray M.W."/>
            <person name="Holland P.W.H."/>
            <person name="King N."/>
            <person name="Lang F.B.F."/>
            <person name="Roger A.J."/>
            <person name="Ruiz-Trillo I."/>
            <person name="Young S.K."/>
            <person name="Zeng Q."/>
            <person name="Gargeya S."/>
            <person name="Alvarado L."/>
            <person name="Berlin A."/>
            <person name="Chapman S.B."/>
            <person name="Chen Z."/>
            <person name="Freedman E."/>
            <person name="Gellesch M."/>
            <person name="Goldberg J."/>
            <person name="Griggs A."/>
            <person name="Gujja S."/>
            <person name="Heilman E."/>
            <person name="Heiman D."/>
            <person name="Howarth C."/>
            <person name="Mehta T."/>
            <person name="Neiman D."/>
            <person name="Pearson M."/>
            <person name="Roberts A."/>
            <person name="Saif S."/>
            <person name="Shea T."/>
            <person name="Shenoy N."/>
            <person name="Sisk P."/>
            <person name="Stolte C."/>
            <person name="Sykes S."/>
            <person name="White J."/>
            <person name="Yandava C."/>
            <person name="Haas B."/>
            <person name="Nusbaum C."/>
            <person name="Birren B."/>
        </authorList>
    </citation>
    <scope>NUCLEOTIDE SEQUENCE</scope>
    <source>
        <strain evidence="12">ATCC 30864</strain>
    </source>
</reference>
<evidence type="ECO:0000256" key="4">
    <source>
        <dbReference type="ARBA" id="ARBA00022670"/>
    </source>
</evidence>
<dbReference type="InterPro" id="IPR045090">
    <property type="entry name" value="Pept_M3A_M3B"/>
</dbReference>
<keyword evidence="12" id="KW-1185">Reference proteome</keyword>
<evidence type="ECO:0000259" key="10">
    <source>
        <dbReference type="Pfam" id="PF01432"/>
    </source>
</evidence>
<dbReference type="GO" id="GO:0005758">
    <property type="term" value="C:mitochondrial intermembrane space"/>
    <property type="evidence" value="ECO:0007669"/>
    <property type="project" value="TreeGrafter"/>
</dbReference>
<evidence type="ECO:0000256" key="5">
    <source>
        <dbReference type="ARBA" id="ARBA00022723"/>
    </source>
</evidence>
<dbReference type="Gene3D" id="1.20.1050.40">
    <property type="entry name" value="Endopeptidase. Chain P, domain 1"/>
    <property type="match status" value="1"/>
</dbReference>
<dbReference type="GO" id="GO:0006518">
    <property type="term" value="P:peptide metabolic process"/>
    <property type="evidence" value="ECO:0007669"/>
    <property type="project" value="TreeGrafter"/>
</dbReference>
<dbReference type="Pfam" id="PF01432">
    <property type="entry name" value="Peptidase_M3"/>
    <property type="match status" value="1"/>
</dbReference>
<organism evidence="11 12">
    <name type="scientific">Capsaspora owczarzaki (strain ATCC 30864)</name>
    <dbReference type="NCBI Taxonomy" id="595528"/>
    <lineage>
        <taxon>Eukaryota</taxon>
        <taxon>Filasterea</taxon>
        <taxon>Capsaspora</taxon>
    </lineage>
</organism>
<dbReference type="InterPro" id="IPR024079">
    <property type="entry name" value="MetalloPept_cat_dom_sf"/>
</dbReference>
<dbReference type="Proteomes" id="UP000008743">
    <property type="component" value="Unassembled WGS sequence"/>
</dbReference>
<evidence type="ECO:0000256" key="2">
    <source>
        <dbReference type="ARBA" id="ARBA00006040"/>
    </source>
</evidence>
<dbReference type="FunCoup" id="A0A0D2X4Z9">
    <property type="interactions" value="278"/>
</dbReference>
<keyword evidence="5 9" id="KW-0479">Metal-binding</keyword>
<accession>A0A0D2X4Z9</accession>
<comment type="cofactor">
    <cofactor evidence="9">
        <name>Zn(2+)</name>
        <dbReference type="ChEBI" id="CHEBI:29105"/>
    </cofactor>
    <text evidence="9">Binds 1 zinc ion.</text>
</comment>
<dbReference type="GO" id="GO:0046872">
    <property type="term" value="F:metal ion binding"/>
    <property type="evidence" value="ECO:0007669"/>
    <property type="project" value="UniProtKB-UniRule"/>
</dbReference>
<feature type="domain" description="Peptidase M3A/M3B catalytic" evidence="10">
    <location>
        <begin position="209"/>
        <end position="681"/>
    </location>
</feature>
<comment type="similarity">
    <text evidence="2 9">Belongs to the peptidase M3 family.</text>
</comment>
<protein>
    <submittedName>
        <fullName evidence="11">Thimet oligopeptidase 1</fullName>
    </submittedName>
</protein>
<evidence type="ECO:0000256" key="3">
    <source>
        <dbReference type="ARBA" id="ARBA00022490"/>
    </source>
</evidence>
<dbReference type="PANTHER" id="PTHR11804:SF84">
    <property type="entry name" value="SACCHAROLYSIN"/>
    <property type="match status" value="1"/>
</dbReference>
<dbReference type="Gene3D" id="1.10.1370.10">
    <property type="entry name" value="Neurolysin, domain 3"/>
    <property type="match status" value="1"/>
</dbReference>
<name>A0A0D2X4Z9_CAPO3</name>
<keyword evidence="3" id="KW-0963">Cytoplasm</keyword>
<evidence type="ECO:0000256" key="1">
    <source>
        <dbReference type="ARBA" id="ARBA00004496"/>
    </source>
</evidence>
<dbReference type="InterPro" id="IPR024077">
    <property type="entry name" value="Neurolysin/TOP_dom2"/>
</dbReference>
<keyword evidence="8 9" id="KW-0482">Metalloprotease</keyword>
<dbReference type="RefSeq" id="XP_004343907.1">
    <property type="nucleotide sequence ID" value="XM_004343857.2"/>
</dbReference>
<dbReference type="MEROPS" id="M03.001"/>
<dbReference type="InterPro" id="IPR024080">
    <property type="entry name" value="Neurolysin/TOP_N"/>
</dbReference>
<sequence length="682" mass="76937">MSSLLLRFTHSAPEITALAADVAAKFRNVYDVAASVPADKATFATVIQPIGDAWASLSAASEYCQFPRHMSPIKAVRDASAEACKMLSALNVELGMRVDVYNAVLAVSKKNEALEPEQRRYLDRMLRDFRRNGLHLPEDQRAEIKKIQEEISELAIKFSTNLTEIKTKLPFTKEQLEGLDEDFINSLTKSEDGTHLLISLSYPHYFPCMKKAVRPETRKTLEAAFQSRGIVENTPLMQRILILRQRQAEILGYKTHAHYITETRMAKSPERVREFLTSLNEKLTPLAQAELQELLTLKKEECARRGYEFDSRINGWDFRYYAQQIEEKRFQVDHNELMQYFPMPVVTKGLLAIYEKVFSITFEKVNVPAATAAASAAADANSADIPPANGIWHPEVLVYNVRDTATQEIFGQFFLDLHPREGKYGHAACFGLQPGCELPGGQRQIAVAAMLANFTAPTKDQPALMLHDEVETYFHELGHVLHQLLARTKYAMFSGTRVERDFVECPSQILENWCWEKESLHMMSQHHQTGAKIPEALLDRLLASRKANAGLFNKRQVLLATFDQTIHTVMGGQTIDVANVFAELAKSIWGIEVTPGTSMPASFEHLVGGYDSQYYGYLWSEVYSADIFFSRFQPEGILNSETGRAYRTSILQPGGSRDAWDMVVEFLGREPNDAAFLKSKGL</sequence>
<comment type="subcellular location">
    <subcellularLocation>
        <location evidence="1">Cytoplasm</location>
    </subcellularLocation>
</comment>
<dbReference type="PANTHER" id="PTHR11804">
    <property type="entry name" value="PROTEASE M3 THIMET OLIGOPEPTIDASE-RELATED"/>
    <property type="match status" value="1"/>
</dbReference>
<keyword evidence="4 9" id="KW-0645">Protease</keyword>
<evidence type="ECO:0000313" key="12">
    <source>
        <dbReference type="Proteomes" id="UP000008743"/>
    </source>
</evidence>
<dbReference type="CDD" id="cd06455">
    <property type="entry name" value="M3A_TOP"/>
    <property type="match status" value="1"/>
</dbReference>
<dbReference type="InParanoid" id="A0A0D2X4Z9"/>
<dbReference type="eggNOG" id="KOG2089">
    <property type="taxonomic scope" value="Eukaryota"/>
</dbReference>
<dbReference type="OrthoDB" id="534666at2759"/>
<evidence type="ECO:0000256" key="8">
    <source>
        <dbReference type="ARBA" id="ARBA00023049"/>
    </source>
</evidence>
<proteinExistence type="inferred from homology"/>
<dbReference type="FunFam" id="1.20.1050.40:FF:000001">
    <property type="entry name" value="Thimet oligopeptidase 1"/>
    <property type="match status" value="1"/>
</dbReference>
<dbReference type="InterPro" id="IPR001567">
    <property type="entry name" value="Pept_M3A_M3B_dom"/>
</dbReference>
<dbReference type="GO" id="GO:0004222">
    <property type="term" value="F:metalloendopeptidase activity"/>
    <property type="evidence" value="ECO:0007669"/>
    <property type="project" value="InterPro"/>
</dbReference>
<gene>
    <name evidence="11" type="ORF">CAOG_007183</name>
</gene>
<dbReference type="PhylomeDB" id="A0A0D2X4Z9"/>
<dbReference type="SUPFAM" id="SSF55486">
    <property type="entry name" value="Metalloproteases ('zincins'), catalytic domain"/>
    <property type="match status" value="1"/>
</dbReference>
<evidence type="ECO:0000256" key="7">
    <source>
        <dbReference type="ARBA" id="ARBA00022833"/>
    </source>
</evidence>
<dbReference type="AlphaFoldDB" id="A0A0D2X4Z9"/>
<dbReference type="STRING" id="595528.A0A0D2X4Z9"/>